<keyword evidence="4" id="KW-1185">Reference proteome</keyword>
<evidence type="ECO:0000259" key="1">
    <source>
        <dbReference type="Pfam" id="PF00108"/>
    </source>
</evidence>
<dbReference type="Pfam" id="PF00108">
    <property type="entry name" value="Thiolase_N"/>
    <property type="match status" value="1"/>
</dbReference>
<dbReference type="SUPFAM" id="SSF53901">
    <property type="entry name" value="Thiolase-like"/>
    <property type="match status" value="2"/>
</dbReference>
<dbReference type="InterPro" id="IPR016039">
    <property type="entry name" value="Thiolase-like"/>
</dbReference>
<feature type="domain" description="Thiolase C-terminal" evidence="2">
    <location>
        <begin position="276"/>
        <end position="399"/>
    </location>
</feature>
<accession>A0ABU7P3S5</accession>
<dbReference type="InterPro" id="IPR020616">
    <property type="entry name" value="Thiolase_N"/>
</dbReference>
<gene>
    <name evidence="3" type="ORF">V2S66_00555</name>
</gene>
<dbReference type="Pfam" id="PF22691">
    <property type="entry name" value="Thiolase_C_1"/>
    <property type="match status" value="1"/>
</dbReference>
<dbReference type="EMBL" id="JAZEWV010000001">
    <property type="protein sequence ID" value="MEE4540458.1"/>
    <property type="molecule type" value="Genomic_DNA"/>
</dbReference>
<dbReference type="PANTHER" id="PTHR42870">
    <property type="entry name" value="ACETYL-COA C-ACETYLTRANSFERASE"/>
    <property type="match status" value="1"/>
</dbReference>
<dbReference type="PIRSF" id="PIRSF000429">
    <property type="entry name" value="Ac-CoA_Ac_transf"/>
    <property type="match status" value="1"/>
</dbReference>
<dbReference type="RefSeq" id="WP_330792190.1">
    <property type="nucleotide sequence ID" value="NZ_JAZEWV010000001.1"/>
</dbReference>
<evidence type="ECO:0000259" key="2">
    <source>
        <dbReference type="Pfam" id="PF22691"/>
    </source>
</evidence>
<dbReference type="CDD" id="cd00829">
    <property type="entry name" value="SCP-x_thiolase"/>
    <property type="match status" value="1"/>
</dbReference>
<evidence type="ECO:0000313" key="3">
    <source>
        <dbReference type="EMBL" id="MEE4540458.1"/>
    </source>
</evidence>
<feature type="domain" description="Thiolase N-terminal" evidence="1">
    <location>
        <begin position="4"/>
        <end position="204"/>
    </location>
</feature>
<dbReference type="PANTHER" id="PTHR42870:SF1">
    <property type="entry name" value="NON-SPECIFIC LIPID-TRANSFER PROTEIN-LIKE 2"/>
    <property type="match status" value="1"/>
</dbReference>
<dbReference type="Gene3D" id="3.40.47.10">
    <property type="match status" value="1"/>
</dbReference>
<dbReference type="InterPro" id="IPR055140">
    <property type="entry name" value="Thiolase_C_2"/>
</dbReference>
<protein>
    <submittedName>
        <fullName evidence="3">Thiolase family protein</fullName>
    </submittedName>
</protein>
<sequence length="415" mass="42962">MDPVYVIGTSMTRFGPLPEAGVKSLTREAVGGALADAALPAAAVEAVFFANATQGVVEGQVSTPGQFALHAAGVTGVPVVNVENACASAATAFWLACTQVRSGGADTVLAVGAEKMVYPGPDRAARVFDSFLGALDVERAQESLDRVLALGADVPGRSGEGRRTVMMDLYAGLCRAHMRRFGTTREQLALIASKNHGHAALNDKCHYDRPMSPEQVLAGRPLAYPLTVPMCAPLSDGAAAAVVCNRSGLDRLPRAVRSRAVRVRACELRSATDRAWDDFDRHVVRRAALAAYERAGVRAEQVDLAEVHDAAAFGELFAAELLGLAPLGGGGRLAESGDTRLGGAIPINTSGGLESRGHPIGATGLAQIHELVTQLRGEAGARQVRDASVGVQENGGAFLGVEEAAAVVTVLSSGG</sequence>
<organism evidence="3 4">
    <name type="scientific">Actinacidiphila polyblastidii</name>
    <dbReference type="NCBI Taxonomy" id="3110430"/>
    <lineage>
        <taxon>Bacteria</taxon>
        <taxon>Bacillati</taxon>
        <taxon>Actinomycetota</taxon>
        <taxon>Actinomycetes</taxon>
        <taxon>Kitasatosporales</taxon>
        <taxon>Streptomycetaceae</taxon>
        <taxon>Actinacidiphila</taxon>
    </lineage>
</organism>
<name>A0ABU7P3S5_9ACTN</name>
<reference evidence="3 4" key="1">
    <citation type="submission" date="2023-12" db="EMBL/GenBank/DDBJ databases">
        <title>Streptomyces sp. V4-01.</title>
        <authorList>
            <person name="Somphong A."/>
            <person name="Phongsopitanun W."/>
        </authorList>
    </citation>
    <scope>NUCLEOTIDE SEQUENCE [LARGE SCALE GENOMIC DNA]</scope>
    <source>
        <strain evidence="3 4">V4-01</strain>
    </source>
</reference>
<comment type="caution">
    <text evidence="3">The sequence shown here is derived from an EMBL/GenBank/DDBJ whole genome shotgun (WGS) entry which is preliminary data.</text>
</comment>
<evidence type="ECO:0000313" key="4">
    <source>
        <dbReference type="Proteomes" id="UP001344658"/>
    </source>
</evidence>
<dbReference type="InterPro" id="IPR002155">
    <property type="entry name" value="Thiolase"/>
</dbReference>
<dbReference type="Proteomes" id="UP001344658">
    <property type="component" value="Unassembled WGS sequence"/>
</dbReference>
<proteinExistence type="predicted"/>